<reference evidence="2" key="1">
    <citation type="journal article" date="2008" name="Nat. Genet.">
        <title>The Pristionchus pacificus genome provides a unique perspective on nematode lifestyle and parasitism.</title>
        <authorList>
            <person name="Dieterich C."/>
            <person name="Clifton S.W."/>
            <person name="Schuster L.N."/>
            <person name="Chinwalla A."/>
            <person name="Delehaunty K."/>
            <person name="Dinkelacker I."/>
            <person name="Fulton L."/>
            <person name="Fulton R."/>
            <person name="Godfrey J."/>
            <person name="Minx P."/>
            <person name="Mitreva M."/>
            <person name="Roeseler W."/>
            <person name="Tian H."/>
            <person name="Witte H."/>
            <person name="Yang S.P."/>
            <person name="Wilson R.K."/>
            <person name="Sommer R.J."/>
        </authorList>
    </citation>
    <scope>NUCLEOTIDE SEQUENCE [LARGE SCALE GENOMIC DNA]</scope>
    <source>
        <strain evidence="2">PS312</strain>
    </source>
</reference>
<reference evidence="1" key="2">
    <citation type="submission" date="2022-06" db="UniProtKB">
        <authorList>
            <consortium name="EnsemblMetazoa"/>
        </authorList>
    </citation>
    <scope>IDENTIFICATION</scope>
    <source>
        <strain evidence="1">PS312</strain>
    </source>
</reference>
<dbReference type="EnsemblMetazoa" id="PPA40065.1">
    <property type="protein sequence ID" value="PPA40065.1"/>
    <property type="gene ID" value="WBGene00278434"/>
</dbReference>
<dbReference type="AlphaFoldDB" id="A0A2A6CV94"/>
<proteinExistence type="predicted"/>
<accession>A0A2A6CV94</accession>
<sequence>MRSSTLICFAILFAVLTVSTSARGMLRATSPDIQCREGCANCFAFEACMRNHIYEARYEDPHQVIENAKEDCSDICDRRFLFFVY</sequence>
<protein>
    <submittedName>
        <fullName evidence="1">Uncharacterized protein</fullName>
    </submittedName>
</protein>
<organism evidence="1 2">
    <name type="scientific">Pristionchus pacificus</name>
    <name type="common">Parasitic nematode worm</name>
    <dbReference type="NCBI Taxonomy" id="54126"/>
    <lineage>
        <taxon>Eukaryota</taxon>
        <taxon>Metazoa</taxon>
        <taxon>Ecdysozoa</taxon>
        <taxon>Nematoda</taxon>
        <taxon>Chromadorea</taxon>
        <taxon>Rhabditida</taxon>
        <taxon>Rhabditina</taxon>
        <taxon>Diplogasteromorpha</taxon>
        <taxon>Diplogasteroidea</taxon>
        <taxon>Neodiplogasteridae</taxon>
        <taxon>Pristionchus</taxon>
    </lineage>
</organism>
<name>A0A2A6CV94_PRIPA</name>
<gene>
    <name evidence="1" type="primary">WBGene00278434</name>
</gene>
<evidence type="ECO:0000313" key="2">
    <source>
        <dbReference type="Proteomes" id="UP000005239"/>
    </source>
</evidence>
<dbReference type="Proteomes" id="UP000005239">
    <property type="component" value="Unassembled WGS sequence"/>
</dbReference>
<keyword evidence="2" id="KW-1185">Reference proteome</keyword>
<accession>A0A8R1Z3J7</accession>
<evidence type="ECO:0000313" key="1">
    <source>
        <dbReference type="EnsemblMetazoa" id="PPA40065.1"/>
    </source>
</evidence>